<evidence type="ECO:0000313" key="1">
    <source>
        <dbReference type="EMBL" id="MDC8773495.1"/>
    </source>
</evidence>
<evidence type="ECO:0000313" key="2">
    <source>
        <dbReference type="Proteomes" id="UP001221189"/>
    </source>
</evidence>
<reference evidence="1 2" key="1">
    <citation type="submission" date="2022-10" db="EMBL/GenBank/DDBJ databases">
        <title>Paucibacter sp. hw1 Genome sequencing.</title>
        <authorList>
            <person name="Park S."/>
        </authorList>
    </citation>
    <scope>NUCLEOTIDE SEQUENCE [LARGE SCALE GENOMIC DNA]</scope>
    <source>
        <strain evidence="2">hw1</strain>
    </source>
</reference>
<organism evidence="1 2">
    <name type="scientific">Roseateles albus</name>
    <dbReference type="NCBI Taxonomy" id="2987525"/>
    <lineage>
        <taxon>Bacteria</taxon>
        <taxon>Pseudomonadati</taxon>
        <taxon>Pseudomonadota</taxon>
        <taxon>Betaproteobacteria</taxon>
        <taxon>Burkholderiales</taxon>
        <taxon>Sphaerotilaceae</taxon>
        <taxon>Roseateles</taxon>
    </lineage>
</organism>
<comment type="caution">
    <text evidence="1">The sequence shown here is derived from an EMBL/GenBank/DDBJ whole genome shotgun (WGS) entry which is preliminary data.</text>
</comment>
<accession>A0ABT5KHS1</accession>
<dbReference type="EMBL" id="JAQQXT010000012">
    <property type="protein sequence ID" value="MDC8773495.1"/>
    <property type="molecule type" value="Genomic_DNA"/>
</dbReference>
<name>A0ABT5KHS1_9BURK</name>
<dbReference type="Proteomes" id="UP001221189">
    <property type="component" value="Unassembled WGS sequence"/>
</dbReference>
<dbReference type="RefSeq" id="WP_273601648.1">
    <property type="nucleotide sequence ID" value="NZ_JAQQXT010000012.1"/>
</dbReference>
<keyword evidence="2" id="KW-1185">Reference proteome</keyword>
<protein>
    <submittedName>
        <fullName evidence="1">Ribonucleotide reductase subunit alpha</fullName>
    </submittedName>
</protein>
<sequence length="140" mass="14877">MQISNFQDLLDAATLQCAVQRLLLVFAGATLPKGASAQQRAEFEAGHGGELDPLMCVDKLPQELSSFSALADEADQLMRANQQYWQIVFVASLSGSSGLPPSPEQAEKALTAMVDAIRGGRIDGFIPFNRQGAAVNLQAG</sequence>
<gene>
    <name evidence="1" type="ORF">PRZ03_18095</name>
</gene>
<proteinExistence type="predicted"/>